<evidence type="ECO:0008006" key="4">
    <source>
        <dbReference type="Google" id="ProtNLM"/>
    </source>
</evidence>
<proteinExistence type="predicted"/>
<evidence type="ECO:0000256" key="1">
    <source>
        <dbReference type="SAM" id="MobiDB-lite"/>
    </source>
</evidence>
<comment type="caution">
    <text evidence="2">The sequence shown here is derived from an EMBL/GenBank/DDBJ whole genome shotgun (WGS) entry which is preliminary data.</text>
</comment>
<dbReference type="GO" id="GO:0000724">
    <property type="term" value="P:double-strand break repair via homologous recombination"/>
    <property type="evidence" value="ECO:0007669"/>
    <property type="project" value="InterPro"/>
</dbReference>
<dbReference type="SUPFAM" id="SSF52540">
    <property type="entry name" value="P-loop containing nucleoside triphosphate hydrolases"/>
    <property type="match status" value="1"/>
</dbReference>
<dbReference type="InterPro" id="IPR030547">
    <property type="entry name" value="XRCC2"/>
</dbReference>
<evidence type="ECO:0000313" key="2">
    <source>
        <dbReference type="EMBL" id="KAJ5153526.1"/>
    </source>
</evidence>
<dbReference type="PANTHER" id="PTHR46644">
    <property type="entry name" value="DNA REPAIR PROTEIN XRCC2"/>
    <property type="match status" value="1"/>
</dbReference>
<dbReference type="GO" id="GO:0005815">
    <property type="term" value="C:microtubule organizing center"/>
    <property type="evidence" value="ECO:0007669"/>
    <property type="project" value="TreeGrafter"/>
</dbReference>
<dbReference type="GO" id="GO:0033063">
    <property type="term" value="C:Rad51B-Rad51C-Rad51D-XRCC2 complex"/>
    <property type="evidence" value="ECO:0007669"/>
    <property type="project" value="InterPro"/>
</dbReference>
<dbReference type="GO" id="GO:0000400">
    <property type="term" value="F:four-way junction DNA binding"/>
    <property type="evidence" value="ECO:0007669"/>
    <property type="project" value="TreeGrafter"/>
</dbReference>
<dbReference type="Gene3D" id="3.40.50.300">
    <property type="entry name" value="P-loop containing nucleotide triphosphate hydrolases"/>
    <property type="match status" value="1"/>
</dbReference>
<reference evidence="2" key="2">
    <citation type="journal article" date="2023" name="IMA Fungus">
        <title>Comparative genomic study of the Penicillium genus elucidates a diverse pangenome and 15 lateral gene transfer events.</title>
        <authorList>
            <person name="Petersen C."/>
            <person name="Sorensen T."/>
            <person name="Nielsen M.R."/>
            <person name="Sondergaard T.E."/>
            <person name="Sorensen J.L."/>
            <person name="Fitzpatrick D.A."/>
            <person name="Frisvad J.C."/>
            <person name="Nielsen K.L."/>
        </authorList>
    </citation>
    <scope>NUCLEOTIDE SEQUENCE</scope>
    <source>
        <strain evidence="2">IBT 26290</strain>
    </source>
</reference>
<dbReference type="AlphaFoldDB" id="A0A9W9HSF3"/>
<reference evidence="2" key="1">
    <citation type="submission" date="2022-11" db="EMBL/GenBank/DDBJ databases">
        <authorList>
            <person name="Petersen C."/>
        </authorList>
    </citation>
    <scope>NUCLEOTIDE SEQUENCE</scope>
    <source>
        <strain evidence="2">IBT 26290</strain>
    </source>
</reference>
<dbReference type="EMBL" id="JAPQKN010000007">
    <property type="protein sequence ID" value="KAJ5153526.1"/>
    <property type="molecule type" value="Genomic_DNA"/>
</dbReference>
<name>A0A9W9HSF3_9EURO</name>
<dbReference type="PANTHER" id="PTHR46644:SF2">
    <property type="entry name" value="DNA REPAIR PROTEIN XRCC2"/>
    <property type="match status" value="1"/>
</dbReference>
<sequence length="459" mass="50724">MAASLGATSLADVQHEGLDQLLHDLANVYPTSPDQHSRLLGVPVLDALLGVFTQRLPGTASETQRRQLQNSAPQGQILTEDEEMLLRCDGQDNEVVAREELLAPADPESFHVFFSGSASRSKRPRSVVEISSSLSGAGKSQLLYYMTARAILPGAYGNIPIGGLEAAVVWMDTDDRFDVYRLRDVARGILQQAQEPADDETLSKDIGLISDDELEGILTSSLQHVHVFRPQSSSALLATLCTLDTYLYDLSRHASALRPLQMLAIDSATAFFWQDKLRDEVARTEEIGRSRAETDQERALKRNFYLSDLYAELVQELKRLEHRFGCAVVYTTTVSGGRPAVSNISGQSGPLGPYDRPPSQTPSLRPALPAPWGTFPTLRLIVRRDIVRPFPPAMSAHDARKDAPMRQSVVRQGKFSAWVNAWGREEWPRRVVDGVSWYNGGCFSFYVRATGVDIPSLDS</sequence>
<feature type="region of interest" description="Disordered" evidence="1">
    <location>
        <begin position="340"/>
        <end position="368"/>
    </location>
</feature>
<dbReference type="InterPro" id="IPR027417">
    <property type="entry name" value="P-loop_NTPase"/>
</dbReference>
<dbReference type="RefSeq" id="XP_056539834.1">
    <property type="nucleotide sequence ID" value="XM_056692128.1"/>
</dbReference>
<gene>
    <name evidence="2" type="ORF">N7482_010004</name>
</gene>
<dbReference type="GO" id="GO:0005657">
    <property type="term" value="C:replication fork"/>
    <property type="evidence" value="ECO:0007669"/>
    <property type="project" value="InterPro"/>
</dbReference>
<dbReference type="GeneID" id="81431304"/>
<dbReference type="OrthoDB" id="420422at2759"/>
<protein>
    <recommendedName>
        <fullName evidence="4">DNA recombination and repair protein Rad51-like C-terminal domain-containing protein</fullName>
    </recommendedName>
</protein>
<dbReference type="CDD" id="cd19490">
    <property type="entry name" value="XRCC2"/>
    <property type="match status" value="1"/>
</dbReference>
<dbReference type="Proteomes" id="UP001149163">
    <property type="component" value="Unassembled WGS sequence"/>
</dbReference>
<evidence type="ECO:0000313" key="3">
    <source>
        <dbReference type="Proteomes" id="UP001149163"/>
    </source>
</evidence>
<keyword evidence="3" id="KW-1185">Reference proteome</keyword>
<dbReference type="GO" id="GO:0042148">
    <property type="term" value="P:DNA strand invasion"/>
    <property type="evidence" value="ECO:0007669"/>
    <property type="project" value="TreeGrafter"/>
</dbReference>
<accession>A0A9W9HSF3</accession>
<organism evidence="2 3">
    <name type="scientific">Penicillium canariense</name>
    <dbReference type="NCBI Taxonomy" id="189055"/>
    <lineage>
        <taxon>Eukaryota</taxon>
        <taxon>Fungi</taxon>
        <taxon>Dikarya</taxon>
        <taxon>Ascomycota</taxon>
        <taxon>Pezizomycotina</taxon>
        <taxon>Eurotiomycetes</taxon>
        <taxon>Eurotiomycetidae</taxon>
        <taxon>Eurotiales</taxon>
        <taxon>Aspergillaceae</taxon>
        <taxon>Penicillium</taxon>
    </lineage>
</organism>